<reference evidence="2 3" key="1">
    <citation type="submission" date="2015-07" db="EMBL/GenBank/DDBJ databases">
        <title>Draft genome sequence of the Amantichitinum ursilacus IGB-41, a new chitin-degrading bacterium.</title>
        <authorList>
            <person name="Kirstahler P."/>
            <person name="Guenther M."/>
            <person name="Grumaz C."/>
            <person name="Rupp S."/>
            <person name="Zibek S."/>
            <person name="Sohn K."/>
        </authorList>
    </citation>
    <scope>NUCLEOTIDE SEQUENCE [LARGE SCALE GENOMIC DNA]</scope>
    <source>
        <strain evidence="2 3">IGB-41</strain>
    </source>
</reference>
<gene>
    <name evidence="2" type="ORF">WG78_19685</name>
</gene>
<evidence type="ECO:0008006" key="4">
    <source>
        <dbReference type="Google" id="ProtNLM"/>
    </source>
</evidence>
<dbReference type="EMBL" id="LAQT01000036">
    <property type="protein sequence ID" value="KPC49579.1"/>
    <property type="molecule type" value="Genomic_DNA"/>
</dbReference>
<feature type="compositionally biased region" description="Basic and acidic residues" evidence="1">
    <location>
        <begin position="1"/>
        <end position="14"/>
    </location>
</feature>
<protein>
    <recommendedName>
        <fullName evidence="4">Glycine zipper domain-containing protein</fullName>
    </recommendedName>
</protein>
<accession>A0A0N1JRM8</accession>
<dbReference type="STRING" id="857265.WG78_19685"/>
<proteinExistence type="predicted"/>
<feature type="compositionally biased region" description="Basic and acidic residues" evidence="1">
    <location>
        <begin position="141"/>
        <end position="165"/>
    </location>
</feature>
<keyword evidence="3" id="KW-1185">Reference proteome</keyword>
<organism evidence="2 3">
    <name type="scientific">Amantichitinum ursilacus</name>
    <dbReference type="NCBI Taxonomy" id="857265"/>
    <lineage>
        <taxon>Bacteria</taxon>
        <taxon>Pseudomonadati</taxon>
        <taxon>Pseudomonadota</taxon>
        <taxon>Betaproteobacteria</taxon>
        <taxon>Neisseriales</taxon>
        <taxon>Chitinibacteraceae</taxon>
        <taxon>Amantichitinum</taxon>
    </lineage>
</organism>
<comment type="caution">
    <text evidence="2">The sequence shown here is derived from an EMBL/GenBank/DDBJ whole genome shotgun (WGS) entry which is preliminary data.</text>
</comment>
<feature type="region of interest" description="Disordered" evidence="1">
    <location>
        <begin position="141"/>
        <end position="171"/>
    </location>
</feature>
<evidence type="ECO:0000256" key="1">
    <source>
        <dbReference type="SAM" id="MobiDB-lite"/>
    </source>
</evidence>
<name>A0A0N1JRM8_9NEIS</name>
<dbReference type="Proteomes" id="UP000037939">
    <property type="component" value="Unassembled WGS sequence"/>
</dbReference>
<evidence type="ECO:0000313" key="3">
    <source>
        <dbReference type="Proteomes" id="UP000037939"/>
    </source>
</evidence>
<sequence length="171" mass="17930">MSNTRVELEQRPGHDPITGEDEFHPAGTAGGAVVGGVAGVGVAAAAGASLGAVAGPIGMAAGAAIGAVAGGLIGKAVTEKFDPAAEDTYWREAHAGQPYANPDQPFEYYQSAYRAGYEGAVRYPGENFEDVETHIRRDYESHRGATDLDWPDSRDAARASWDRASSRLVPR</sequence>
<dbReference type="RefSeq" id="WP_053939517.1">
    <property type="nucleotide sequence ID" value="NZ_LAQT01000036.1"/>
</dbReference>
<dbReference type="AlphaFoldDB" id="A0A0N1JRM8"/>
<evidence type="ECO:0000313" key="2">
    <source>
        <dbReference type="EMBL" id="KPC49579.1"/>
    </source>
</evidence>
<feature type="region of interest" description="Disordered" evidence="1">
    <location>
        <begin position="1"/>
        <end position="26"/>
    </location>
</feature>